<dbReference type="AlphaFoldDB" id="W6S268"/>
<accession>W6S268</accession>
<name>W6S268_9CLOT</name>
<dbReference type="HOGENOM" id="CLU_717091_0_0_9"/>
<evidence type="ECO:0000313" key="2">
    <source>
        <dbReference type="Proteomes" id="UP000019426"/>
    </source>
</evidence>
<organism evidence="1 2">
    <name type="scientific">Clostridium bornimense</name>
    <dbReference type="NCBI Taxonomy" id="1216932"/>
    <lineage>
        <taxon>Bacteria</taxon>
        <taxon>Bacillati</taxon>
        <taxon>Bacillota</taxon>
        <taxon>Clostridia</taxon>
        <taxon>Eubacteriales</taxon>
        <taxon>Clostridiaceae</taxon>
        <taxon>Clostridium</taxon>
    </lineage>
</organism>
<sequence length="385" mass="44799">MYKVDVQKVYDIINNIRKEISDFAENDDMLMSIYNSFDDYMDFDVVEFNYIKKALQVSNDEILYGSENSKENSSTLYEVDVKKICDIIDSIKYDIPNFAENDTLLMNIYNSYNDFVEVTETELECISLSLQVSSDKILYDESSYSNVEEKVYKVDVNRIKRFADEIKQEIPGFIDNDKLLYEVYNSLNAYTEVRDKDLKHLSNYLQIPVEDILYDEIKANTKVKEVEPTEKKVSYNNTLSNEEFILDSKLCRERLKELKSKDCVITMSSKDLASIIDSSVESFKSDNYKDIASQLLCSPRRIESCTDGDDVFLLDTVKYQHKVYLSGKALIDVLKDSYINPKFLERIENNDFISLKRRNAKILSDSVNCSLEEIKYLGTDDNNMF</sequence>
<evidence type="ECO:0000313" key="1">
    <source>
        <dbReference type="EMBL" id="CDM68382.1"/>
    </source>
</evidence>
<dbReference type="PATRIC" id="fig|1216932.3.peg.1210"/>
<dbReference type="EMBL" id="HG917868">
    <property type="protein sequence ID" value="CDM68382.1"/>
    <property type="molecule type" value="Genomic_DNA"/>
</dbReference>
<keyword evidence="2" id="KW-1185">Reference proteome</keyword>
<dbReference type="KEGG" id="clt:CM240_1218"/>
<proteinExistence type="predicted"/>
<gene>
    <name evidence="1" type="ORF">CM240_1218</name>
</gene>
<protein>
    <submittedName>
        <fullName evidence="1">Uncharacterized protein</fullName>
    </submittedName>
</protein>
<dbReference type="Proteomes" id="UP000019426">
    <property type="component" value="Chromosome M2/40_rep1"/>
</dbReference>
<reference evidence="1 2" key="1">
    <citation type="submission" date="2013-11" db="EMBL/GenBank/DDBJ databases">
        <title>Complete genome sequence of Clostridum sp. M2/40.</title>
        <authorList>
            <person name="Wibberg D."/>
            <person name="Puehler A."/>
            <person name="Schlueter A."/>
        </authorList>
    </citation>
    <scope>NUCLEOTIDE SEQUENCE [LARGE SCALE GENOMIC DNA]</scope>
    <source>
        <strain evidence="2">M2/40</strain>
    </source>
</reference>